<feature type="non-terminal residue" evidence="3">
    <location>
        <position position="1"/>
    </location>
</feature>
<dbReference type="EMBL" id="BDIP01008802">
    <property type="protein sequence ID" value="GIQ92024.1"/>
    <property type="molecule type" value="Genomic_DNA"/>
</dbReference>
<dbReference type="AlphaFoldDB" id="A0A9K3GQA7"/>
<sequence>MSNSQVSKNKARNKAGEDKRSALLRHRALKGKTPAKRITLQLVILSAVLSLSLSLLAGVSLMYFVLHHAGRVNARYLFAEGILSDHLTVESLSGVGGRVSVGSDLEVPAVFSLSNSPPLSGRANTDVSGREGETDTYSSMRGTGSRSSTEGEYPSHSTSTSDAKDTPPGASTITMEGGALTFIADTVAF</sequence>
<reference evidence="3 4" key="1">
    <citation type="journal article" date="2018" name="PLoS ONE">
        <title>The draft genome of Kipferlia bialata reveals reductive genome evolution in fornicate parasites.</title>
        <authorList>
            <person name="Tanifuji G."/>
            <person name="Takabayashi S."/>
            <person name="Kume K."/>
            <person name="Takagi M."/>
            <person name="Nakayama T."/>
            <person name="Kamikawa R."/>
            <person name="Inagaki Y."/>
            <person name="Hashimoto T."/>
        </authorList>
    </citation>
    <scope>NUCLEOTIDE SEQUENCE [LARGE SCALE GENOMIC DNA]</scope>
    <source>
        <strain evidence="3">NY0173</strain>
    </source>
</reference>
<feature type="region of interest" description="Disordered" evidence="1">
    <location>
        <begin position="118"/>
        <end position="173"/>
    </location>
</feature>
<gene>
    <name evidence="3" type="ORF">KIPB_015550</name>
</gene>
<name>A0A9K3GQA7_9EUKA</name>
<organism evidence="3 4">
    <name type="scientific">Kipferlia bialata</name>
    <dbReference type="NCBI Taxonomy" id="797122"/>
    <lineage>
        <taxon>Eukaryota</taxon>
        <taxon>Metamonada</taxon>
        <taxon>Carpediemonas-like organisms</taxon>
        <taxon>Kipferlia</taxon>
    </lineage>
</organism>
<keyword evidence="2" id="KW-0812">Transmembrane</keyword>
<proteinExistence type="predicted"/>
<keyword evidence="2" id="KW-1133">Transmembrane helix</keyword>
<evidence type="ECO:0000313" key="3">
    <source>
        <dbReference type="EMBL" id="GIQ92024.1"/>
    </source>
</evidence>
<accession>A0A9K3GQA7</accession>
<evidence type="ECO:0000256" key="2">
    <source>
        <dbReference type="SAM" id="Phobius"/>
    </source>
</evidence>
<dbReference type="Proteomes" id="UP000265618">
    <property type="component" value="Unassembled WGS sequence"/>
</dbReference>
<evidence type="ECO:0008006" key="5">
    <source>
        <dbReference type="Google" id="ProtNLM"/>
    </source>
</evidence>
<comment type="caution">
    <text evidence="3">The sequence shown here is derived from an EMBL/GenBank/DDBJ whole genome shotgun (WGS) entry which is preliminary data.</text>
</comment>
<keyword evidence="2" id="KW-0472">Membrane</keyword>
<evidence type="ECO:0000256" key="1">
    <source>
        <dbReference type="SAM" id="MobiDB-lite"/>
    </source>
</evidence>
<feature type="transmembrane region" description="Helical" evidence="2">
    <location>
        <begin position="42"/>
        <end position="66"/>
    </location>
</feature>
<keyword evidence="4" id="KW-1185">Reference proteome</keyword>
<protein>
    <recommendedName>
        <fullName evidence="5">Transmembrane protein</fullName>
    </recommendedName>
</protein>
<evidence type="ECO:0000313" key="4">
    <source>
        <dbReference type="Proteomes" id="UP000265618"/>
    </source>
</evidence>
<feature type="compositionally biased region" description="Polar residues" evidence="1">
    <location>
        <begin position="118"/>
        <end position="127"/>
    </location>
</feature>
<feature type="compositionally biased region" description="Low complexity" evidence="1">
    <location>
        <begin position="136"/>
        <end position="152"/>
    </location>
</feature>